<protein>
    <recommendedName>
        <fullName evidence="5">Integral membrane protein</fullName>
    </recommendedName>
</protein>
<name>Q0RKS8_FRAAA</name>
<dbReference type="HOGENOM" id="CLU_070268_0_0_11"/>
<feature type="transmembrane region" description="Helical" evidence="2">
    <location>
        <begin position="108"/>
        <end position="128"/>
    </location>
</feature>
<evidence type="ECO:0000256" key="1">
    <source>
        <dbReference type="SAM" id="MobiDB-lite"/>
    </source>
</evidence>
<evidence type="ECO:0000256" key="2">
    <source>
        <dbReference type="SAM" id="Phobius"/>
    </source>
</evidence>
<feature type="transmembrane region" description="Helical" evidence="2">
    <location>
        <begin position="257"/>
        <end position="280"/>
    </location>
</feature>
<proteinExistence type="predicted"/>
<keyword evidence="4" id="KW-1185">Reference proteome</keyword>
<evidence type="ECO:0000313" key="3">
    <source>
        <dbReference type="EMBL" id="CAJ61877.1"/>
    </source>
</evidence>
<organism evidence="3 4">
    <name type="scientific">Frankia alni (strain DSM 45986 / CECT 9034 / ACN14a)</name>
    <dbReference type="NCBI Taxonomy" id="326424"/>
    <lineage>
        <taxon>Bacteria</taxon>
        <taxon>Bacillati</taxon>
        <taxon>Actinomycetota</taxon>
        <taxon>Actinomycetes</taxon>
        <taxon>Frankiales</taxon>
        <taxon>Frankiaceae</taxon>
        <taxon>Frankia</taxon>
    </lineage>
</organism>
<reference evidence="3 4" key="1">
    <citation type="journal article" date="2007" name="Genome Res.">
        <title>Genome characteristics of facultatively symbiotic Frankia sp. strains reflect host range and host plant biogeography.</title>
        <authorList>
            <person name="Normand P."/>
            <person name="Lapierre P."/>
            <person name="Tisa L.S."/>
            <person name="Gogarten J.P."/>
            <person name="Alloisio N."/>
            <person name="Bagnarol E."/>
            <person name="Bassi C.A."/>
            <person name="Berry A.M."/>
            <person name="Bickhart D.M."/>
            <person name="Choisne N."/>
            <person name="Couloux A."/>
            <person name="Cournoyer B."/>
            <person name="Cruveiller S."/>
            <person name="Daubin V."/>
            <person name="Demange N."/>
            <person name="Francino M.P."/>
            <person name="Goltsman E."/>
            <person name="Huang Y."/>
            <person name="Kopp O.R."/>
            <person name="Labarre L."/>
            <person name="Lapidus A."/>
            <person name="Lavire C."/>
            <person name="Marechal J."/>
            <person name="Martinez M."/>
            <person name="Mastronunzio J.E."/>
            <person name="Mullin B.C."/>
            <person name="Niemann J."/>
            <person name="Pujic P."/>
            <person name="Rawnsley T."/>
            <person name="Rouy Z."/>
            <person name="Schenowitz C."/>
            <person name="Sellstedt A."/>
            <person name="Tavares F."/>
            <person name="Tomkins J.P."/>
            <person name="Vallenet D."/>
            <person name="Valverde C."/>
            <person name="Wall L.G."/>
            <person name="Wang Y."/>
            <person name="Medigue C."/>
            <person name="Benson D.R."/>
        </authorList>
    </citation>
    <scope>NUCLEOTIDE SEQUENCE [LARGE SCALE GENOMIC DNA]</scope>
    <source>
        <strain evidence="4">DSM 45986 / CECT 9034 / ACN14a</strain>
    </source>
</reference>
<dbReference type="STRING" id="326424.FRAAL3233"/>
<accession>Q0RKS8</accession>
<keyword evidence="2" id="KW-0472">Membrane</keyword>
<dbReference type="Pfam" id="PF03988">
    <property type="entry name" value="DUF347"/>
    <property type="match status" value="4"/>
</dbReference>
<dbReference type="InterPro" id="IPR007136">
    <property type="entry name" value="DUF347"/>
</dbReference>
<dbReference type="eggNOG" id="COG4705">
    <property type="taxonomic scope" value="Bacteria"/>
</dbReference>
<gene>
    <name evidence="3" type="ordered locus">FRAAL3233</name>
</gene>
<dbReference type="Proteomes" id="UP000000657">
    <property type="component" value="Chromosome"/>
</dbReference>
<evidence type="ECO:0008006" key="5">
    <source>
        <dbReference type="Google" id="ProtNLM"/>
    </source>
</evidence>
<dbReference type="KEGG" id="fal:FRAAL3233"/>
<feature type="transmembrane region" description="Helical" evidence="2">
    <location>
        <begin position="228"/>
        <end position="245"/>
    </location>
</feature>
<feature type="compositionally biased region" description="Low complexity" evidence="1">
    <location>
        <begin position="18"/>
        <end position="29"/>
    </location>
</feature>
<feature type="transmembrane region" description="Helical" evidence="2">
    <location>
        <begin position="198"/>
        <end position="221"/>
    </location>
</feature>
<keyword evidence="2" id="KW-0812">Transmembrane</keyword>
<dbReference type="AlphaFoldDB" id="Q0RKS8"/>
<feature type="region of interest" description="Disordered" evidence="1">
    <location>
        <begin position="1"/>
        <end position="41"/>
    </location>
</feature>
<feature type="compositionally biased region" description="Basic and acidic residues" evidence="1">
    <location>
        <begin position="1"/>
        <end position="11"/>
    </location>
</feature>
<feature type="transmembrane region" description="Helical" evidence="2">
    <location>
        <begin position="79"/>
        <end position="96"/>
    </location>
</feature>
<evidence type="ECO:0000313" key="4">
    <source>
        <dbReference type="Proteomes" id="UP000000657"/>
    </source>
</evidence>
<sequence>MVERASVHPEDPAPAPPAEVAGAPPTEVPGQRRRPGAAARALPAASKIPRVTLLFWITKIVATTLGETGGDLLAQTMKVGYAASSVLFIALFLVSLTVQVRADRLHPGLYWTVILATSMAGTTMSDFANRTLGLGYPRGAAILLGLLLLLFAAWWRSGHTFDITRPVTFRVELLYWTAILLSNTLGTSLGDFLSDSSGLGYAGGAALIWSLLAVIAVAWYSRRLPTTLLFWSAFVLTRPMGATLGDLLTKPTARGGLAYGTSGASAILFGVLVLLVVHGYRRQARTAAR</sequence>
<dbReference type="EMBL" id="CT573213">
    <property type="protein sequence ID" value="CAJ61877.1"/>
    <property type="molecule type" value="Genomic_DNA"/>
</dbReference>
<feature type="transmembrane region" description="Helical" evidence="2">
    <location>
        <begin position="167"/>
        <end position="186"/>
    </location>
</feature>
<keyword evidence="2" id="KW-1133">Transmembrane helix</keyword>
<feature type="transmembrane region" description="Helical" evidence="2">
    <location>
        <begin position="134"/>
        <end position="155"/>
    </location>
</feature>